<evidence type="ECO:0000256" key="2">
    <source>
        <dbReference type="ARBA" id="ARBA00023125"/>
    </source>
</evidence>
<dbReference type="Pfam" id="PF12833">
    <property type="entry name" value="HTH_18"/>
    <property type="match status" value="1"/>
</dbReference>
<feature type="domain" description="HTH araC/xylS-type" evidence="4">
    <location>
        <begin position="170"/>
        <end position="259"/>
    </location>
</feature>
<dbReference type="RefSeq" id="WP_212495640.1">
    <property type="nucleotide sequence ID" value="NZ_JAFCJH010000099.1"/>
</dbReference>
<dbReference type="SMART" id="SM00342">
    <property type="entry name" value="HTH_ARAC"/>
    <property type="match status" value="1"/>
</dbReference>
<sequence>MDVRRVLPHPALRNVVRSFGERRASLGSRVLTFPLAARPQQIIDIYLGDPLRIRTKGGDLEAAPEIAVVGPQGSRRSQIYASGELHIFNILLQPAALHRLVGIDMTSLINEGIAARDVLGNRALGLRDAVLSARDFASRVAAAERWFGMMLEHDVAEDGIGCTSSRLLSARGNVRIDTLVKQSGLSARQFQRRFTTQVGLSPKRYARTARFDSTLTAHRNQPAKSWTHIIHEAGYFDQAHFVRECHTLVGLPPSQFIGDWENIFSLDMAEIYNS</sequence>
<dbReference type="InterPro" id="IPR050204">
    <property type="entry name" value="AraC_XylS_family_regulators"/>
</dbReference>
<keyword evidence="2" id="KW-0238">DNA-binding</keyword>
<reference evidence="6" key="1">
    <citation type="journal article" date="2021" name="ISME J.">
        <title>Evolutionary origin and ecological implication of a unique nif island in free-living Bradyrhizobium lineages.</title>
        <authorList>
            <person name="Tao J."/>
        </authorList>
    </citation>
    <scope>NUCLEOTIDE SEQUENCE [LARGE SCALE GENOMIC DNA]</scope>
    <source>
        <strain evidence="6">SZCCT0434</strain>
    </source>
</reference>
<dbReference type="Proteomes" id="UP001315278">
    <property type="component" value="Unassembled WGS sequence"/>
</dbReference>
<dbReference type="PANTHER" id="PTHR46796">
    <property type="entry name" value="HTH-TYPE TRANSCRIPTIONAL ACTIVATOR RHAS-RELATED"/>
    <property type="match status" value="1"/>
</dbReference>
<keyword evidence="3" id="KW-0804">Transcription</keyword>
<dbReference type="EMBL" id="JAFCJH010000099">
    <property type="protein sequence ID" value="MBR0801708.1"/>
    <property type="molecule type" value="Genomic_DNA"/>
</dbReference>
<evidence type="ECO:0000256" key="3">
    <source>
        <dbReference type="ARBA" id="ARBA00023163"/>
    </source>
</evidence>
<keyword evidence="1" id="KW-0805">Transcription regulation</keyword>
<dbReference type="PANTHER" id="PTHR46796:SF13">
    <property type="entry name" value="HTH-TYPE TRANSCRIPTIONAL ACTIVATOR RHAS"/>
    <property type="match status" value="1"/>
</dbReference>
<dbReference type="InterPro" id="IPR018060">
    <property type="entry name" value="HTH_AraC"/>
</dbReference>
<protein>
    <submittedName>
        <fullName evidence="5">AraC family transcriptional regulator</fullName>
    </submittedName>
</protein>
<keyword evidence="6" id="KW-1185">Reference proteome</keyword>
<proteinExistence type="predicted"/>
<evidence type="ECO:0000256" key="1">
    <source>
        <dbReference type="ARBA" id="ARBA00023015"/>
    </source>
</evidence>
<name>A0ABS5FXZ8_9BRAD</name>
<evidence type="ECO:0000259" key="4">
    <source>
        <dbReference type="PROSITE" id="PS01124"/>
    </source>
</evidence>
<comment type="caution">
    <text evidence="5">The sequence shown here is derived from an EMBL/GenBank/DDBJ whole genome shotgun (WGS) entry which is preliminary data.</text>
</comment>
<dbReference type="Gene3D" id="1.10.10.60">
    <property type="entry name" value="Homeodomain-like"/>
    <property type="match status" value="1"/>
</dbReference>
<dbReference type="PROSITE" id="PS01124">
    <property type="entry name" value="HTH_ARAC_FAMILY_2"/>
    <property type="match status" value="1"/>
</dbReference>
<organism evidence="5 6">
    <name type="scientific">Bradyrhizobium jicamae</name>
    <dbReference type="NCBI Taxonomy" id="280332"/>
    <lineage>
        <taxon>Bacteria</taxon>
        <taxon>Pseudomonadati</taxon>
        <taxon>Pseudomonadota</taxon>
        <taxon>Alphaproteobacteria</taxon>
        <taxon>Hyphomicrobiales</taxon>
        <taxon>Nitrobacteraceae</taxon>
        <taxon>Bradyrhizobium</taxon>
    </lineage>
</organism>
<evidence type="ECO:0000313" key="6">
    <source>
        <dbReference type="Proteomes" id="UP001315278"/>
    </source>
</evidence>
<evidence type="ECO:0000313" key="5">
    <source>
        <dbReference type="EMBL" id="MBR0801708.1"/>
    </source>
</evidence>
<accession>A0ABS5FXZ8</accession>
<gene>
    <name evidence="5" type="ORF">JQ615_40910</name>
</gene>